<dbReference type="InterPro" id="IPR015867">
    <property type="entry name" value="N-reg_PII/ATP_PRibTrfase_C"/>
</dbReference>
<dbReference type="Gene3D" id="3.30.70.120">
    <property type="match status" value="1"/>
</dbReference>
<dbReference type="PANTHER" id="PTHR33545">
    <property type="entry name" value="UPF0750 MEMBRANE PROTEIN YITT-RELATED"/>
    <property type="match status" value="1"/>
</dbReference>
<feature type="domain" description="DUF2179" evidence="7">
    <location>
        <begin position="220"/>
        <end position="272"/>
    </location>
</feature>
<feature type="transmembrane region" description="Helical" evidence="6">
    <location>
        <begin position="104"/>
        <end position="123"/>
    </location>
</feature>
<dbReference type="Pfam" id="PF10035">
    <property type="entry name" value="DUF2179"/>
    <property type="match status" value="1"/>
</dbReference>
<evidence type="ECO:0000256" key="2">
    <source>
        <dbReference type="ARBA" id="ARBA00022475"/>
    </source>
</evidence>
<keyword evidence="4 6" id="KW-1133">Transmembrane helix</keyword>
<evidence type="ECO:0000313" key="9">
    <source>
        <dbReference type="Proteomes" id="UP000774947"/>
    </source>
</evidence>
<sequence length="286" mass="31132">MRQTESKLLNLLLLIIGIEILAVSINMFYAPHEIAAGGATGIAILLEATLGLNISVVVMLINIVMLILSYIFLGKGTTVRIALGSVLLPICLAITPQIKLIEDPLLTVIVGGAIFAVGISILYQLDASSGGTTVPPLIIKKYFGIKTSTTLLMIDGMICLLNLFVAGIETMFLAILSQILTTIVMNFIETGLDRKKVIYVMSEHDLEELKQQLAYLGKALTIFNVTGGYTGNEREMLMIVVENPDYHHMLKTIRNIDAEAFILVANAAEAHGGVWRDGERYDKLLG</sequence>
<evidence type="ECO:0000256" key="3">
    <source>
        <dbReference type="ARBA" id="ARBA00022692"/>
    </source>
</evidence>
<dbReference type="PANTHER" id="PTHR33545:SF9">
    <property type="entry name" value="UPF0750 MEMBRANE PROTEIN YITE"/>
    <property type="match status" value="1"/>
</dbReference>
<feature type="transmembrane region" description="Helical" evidence="6">
    <location>
        <begin position="50"/>
        <end position="72"/>
    </location>
</feature>
<name>A0A921B3T2_9LACO</name>
<dbReference type="InterPro" id="IPR019264">
    <property type="entry name" value="DUF2179"/>
</dbReference>
<keyword evidence="2" id="KW-1003">Cell membrane</keyword>
<gene>
    <name evidence="8" type="ORF">K8W17_03540</name>
</gene>
<keyword evidence="5 6" id="KW-0472">Membrane</keyword>
<evidence type="ECO:0000256" key="4">
    <source>
        <dbReference type="ARBA" id="ARBA00022989"/>
    </source>
</evidence>
<accession>A0A921B3T2</accession>
<dbReference type="CDD" id="cd16380">
    <property type="entry name" value="YitT_C"/>
    <property type="match status" value="1"/>
</dbReference>
<proteinExistence type="predicted"/>
<comment type="caution">
    <text evidence="8">The sequence shown here is derived from an EMBL/GenBank/DDBJ whole genome shotgun (WGS) entry which is preliminary data.</text>
</comment>
<evidence type="ECO:0000259" key="7">
    <source>
        <dbReference type="Pfam" id="PF10035"/>
    </source>
</evidence>
<protein>
    <submittedName>
        <fullName evidence="8">YitT family protein</fullName>
    </submittedName>
</protein>
<evidence type="ECO:0000313" key="8">
    <source>
        <dbReference type="EMBL" id="HJE15130.1"/>
    </source>
</evidence>
<dbReference type="InterPro" id="IPR003740">
    <property type="entry name" value="YitT"/>
</dbReference>
<dbReference type="InterPro" id="IPR051461">
    <property type="entry name" value="UPF0750_membrane"/>
</dbReference>
<reference evidence="8" key="2">
    <citation type="submission" date="2021-09" db="EMBL/GenBank/DDBJ databases">
        <authorList>
            <person name="Gilroy R."/>
        </authorList>
    </citation>
    <scope>NUCLEOTIDE SEQUENCE</scope>
    <source>
        <strain evidence="8">CHK173-2119</strain>
    </source>
</reference>
<dbReference type="AlphaFoldDB" id="A0A921B3T2"/>
<comment type="subcellular location">
    <subcellularLocation>
        <location evidence="1">Cell membrane</location>
        <topology evidence="1">Multi-pass membrane protein</topology>
    </subcellularLocation>
</comment>
<dbReference type="Pfam" id="PF02588">
    <property type="entry name" value="YitT_membrane"/>
    <property type="match status" value="1"/>
</dbReference>
<feature type="transmembrane region" description="Helical" evidence="6">
    <location>
        <begin position="12"/>
        <end position="30"/>
    </location>
</feature>
<dbReference type="EMBL" id="DYXY01000091">
    <property type="protein sequence ID" value="HJE15130.1"/>
    <property type="molecule type" value="Genomic_DNA"/>
</dbReference>
<dbReference type="Proteomes" id="UP000774947">
    <property type="component" value="Unassembled WGS sequence"/>
</dbReference>
<dbReference type="GO" id="GO:0005886">
    <property type="term" value="C:plasma membrane"/>
    <property type="evidence" value="ECO:0007669"/>
    <property type="project" value="UniProtKB-SubCell"/>
</dbReference>
<reference evidence="8" key="1">
    <citation type="journal article" date="2021" name="PeerJ">
        <title>Extensive microbial diversity within the chicken gut microbiome revealed by metagenomics and culture.</title>
        <authorList>
            <person name="Gilroy R."/>
            <person name="Ravi A."/>
            <person name="Getino M."/>
            <person name="Pursley I."/>
            <person name="Horton D.L."/>
            <person name="Alikhan N.F."/>
            <person name="Baker D."/>
            <person name="Gharbi K."/>
            <person name="Hall N."/>
            <person name="Watson M."/>
            <person name="Adriaenssens E.M."/>
            <person name="Foster-Nyarko E."/>
            <person name="Jarju S."/>
            <person name="Secka A."/>
            <person name="Antonio M."/>
            <person name="Oren A."/>
            <person name="Chaudhuri R.R."/>
            <person name="La Ragione R."/>
            <person name="Hildebrand F."/>
            <person name="Pallen M.J."/>
        </authorList>
    </citation>
    <scope>NUCLEOTIDE SEQUENCE</scope>
    <source>
        <strain evidence="8">CHK173-2119</strain>
    </source>
</reference>
<dbReference type="PIRSF" id="PIRSF006483">
    <property type="entry name" value="Membrane_protein_YitT"/>
    <property type="match status" value="1"/>
</dbReference>
<evidence type="ECO:0000256" key="5">
    <source>
        <dbReference type="ARBA" id="ARBA00023136"/>
    </source>
</evidence>
<evidence type="ECO:0000256" key="6">
    <source>
        <dbReference type="SAM" id="Phobius"/>
    </source>
</evidence>
<feature type="transmembrane region" description="Helical" evidence="6">
    <location>
        <begin position="143"/>
        <end position="165"/>
    </location>
</feature>
<organism evidence="8 9">
    <name type="scientific">Lapidilactobacillus dextrinicus</name>
    <dbReference type="NCBI Taxonomy" id="51664"/>
    <lineage>
        <taxon>Bacteria</taxon>
        <taxon>Bacillati</taxon>
        <taxon>Bacillota</taxon>
        <taxon>Bacilli</taxon>
        <taxon>Lactobacillales</taxon>
        <taxon>Lactobacillaceae</taxon>
        <taxon>Lapidilactobacillus</taxon>
    </lineage>
</organism>
<evidence type="ECO:0000256" key="1">
    <source>
        <dbReference type="ARBA" id="ARBA00004651"/>
    </source>
</evidence>
<keyword evidence="3 6" id="KW-0812">Transmembrane</keyword>